<sequence length="264" mass="28833">MNTIAQRTLTNTYRQDDPKDGRDPGKIGFYENTRSVPRQIKEDSFRDKISTITRIKSGSRVGRIAHAGVAAGGCPHATKKKIAGSIVIDRVLLSFCYCIGSTSPAPQDSDITYVRMLPAIAKSNTEQPSESSVLGLQESRIENVPLIIGNASQVGSTHSPEMQSHVRRNESTTAPSTISKETTTESAYYYTSTVTQSENAKPAEGKFNKKSSCVRPLSLFSSDASADGVEERSLVLRSRSHARLRRNATMSHAFSCMKPAFIDL</sequence>
<keyword evidence="3" id="KW-1185">Reference proteome</keyword>
<feature type="compositionally biased region" description="Polar residues" evidence="1">
    <location>
        <begin position="153"/>
        <end position="162"/>
    </location>
</feature>
<protein>
    <submittedName>
        <fullName evidence="2">Uncharacterized protein</fullName>
    </submittedName>
</protein>
<proteinExistence type="predicted"/>
<name>A0A4C1V9U6_EUMVA</name>
<dbReference type="OrthoDB" id="7461859at2759"/>
<evidence type="ECO:0000256" key="1">
    <source>
        <dbReference type="SAM" id="MobiDB-lite"/>
    </source>
</evidence>
<reference evidence="2 3" key="1">
    <citation type="journal article" date="2019" name="Commun. Biol.">
        <title>The bagworm genome reveals a unique fibroin gene that provides high tensile strength.</title>
        <authorList>
            <person name="Kono N."/>
            <person name="Nakamura H."/>
            <person name="Ohtoshi R."/>
            <person name="Tomita M."/>
            <person name="Numata K."/>
            <person name="Arakawa K."/>
        </authorList>
    </citation>
    <scope>NUCLEOTIDE SEQUENCE [LARGE SCALE GENOMIC DNA]</scope>
</reference>
<evidence type="ECO:0000313" key="3">
    <source>
        <dbReference type="Proteomes" id="UP000299102"/>
    </source>
</evidence>
<organism evidence="2 3">
    <name type="scientific">Eumeta variegata</name>
    <name type="common">Bagworm moth</name>
    <name type="synonym">Eumeta japonica</name>
    <dbReference type="NCBI Taxonomy" id="151549"/>
    <lineage>
        <taxon>Eukaryota</taxon>
        <taxon>Metazoa</taxon>
        <taxon>Ecdysozoa</taxon>
        <taxon>Arthropoda</taxon>
        <taxon>Hexapoda</taxon>
        <taxon>Insecta</taxon>
        <taxon>Pterygota</taxon>
        <taxon>Neoptera</taxon>
        <taxon>Endopterygota</taxon>
        <taxon>Lepidoptera</taxon>
        <taxon>Glossata</taxon>
        <taxon>Ditrysia</taxon>
        <taxon>Tineoidea</taxon>
        <taxon>Psychidae</taxon>
        <taxon>Oiketicinae</taxon>
        <taxon>Eumeta</taxon>
    </lineage>
</organism>
<dbReference type="AlphaFoldDB" id="A0A4C1V9U6"/>
<evidence type="ECO:0000313" key="2">
    <source>
        <dbReference type="EMBL" id="GBP35698.1"/>
    </source>
</evidence>
<feature type="compositionally biased region" description="Polar residues" evidence="1">
    <location>
        <begin position="1"/>
        <end position="13"/>
    </location>
</feature>
<feature type="region of interest" description="Disordered" evidence="1">
    <location>
        <begin position="153"/>
        <end position="179"/>
    </location>
</feature>
<dbReference type="EMBL" id="BGZK01000308">
    <property type="protein sequence ID" value="GBP35698.1"/>
    <property type="molecule type" value="Genomic_DNA"/>
</dbReference>
<feature type="region of interest" description="Disordered" evidence="1">
    <location>
        <begin position="1"/>
        <end position="25"/>
    </location>
</feature>
<comment type="caution">
    <text evidence="2">The sequence shown here is derived from an EMBL/GenBank/DDBJ whole genome shotgun (WGS) entry which is preliminary data.</text>
</comment>
<dbReference type="Proteomes" id="UP000299102">
    <property type="component" value="Unassembled WGS sequence"/>
</dbReference>
<feature type="compositionally biased region" description="Basic and acidic residues" evidence="1">
    <location>
        <begin position="14"/>
        <end position="25"/>
    </location>
</feature>
<accession>A0A4C1V9U6</accession>
<gene>
    <name evidence="2" type="ORF">EVAR_82632_1</name>
</gene>